<dbReference type="Gene3D" id="6.20.250.40">
    <property type="match status" value="1"/>
</dbReference>
<reference evidence="3" key="1">
    <citation type="submission" date="2021-10" db="EMBL/GenBank/DDBJ databases">
        <title>Tropical sea cucumber genome reveals ecological adaptation and Cuvierian tubules defense mechanism.</title>
        <authorList>
            <person name="Chen T."/>
        </authorList>
    </citation>
    <scope>NUCLEOTIDE SEQUENCE</scope>
    <source>
        <strain evidence="3">Nanhai2018</strain>
        <tissue evidence="3">Muscle</tissue>
    </source>
</reference>
<feature type="compositionally biased region" description="Basic and acidic residues" evidence="2">
    <location>
        <begin position="349"/>
        <end position="358"/>
    </location>
</feature>
<dbReference type="EMBL" id="JAIZAY010000009">
    <property type="protein sequence ID" value="KAJ8036051.1"/>
    <property type="molecule type" value="Genomic_DNA"/>
</dbReference>
<evidence type="ECO:0000313" key="4">
    <source>
        <dbReference type="Proteomes" id="UP001152320"/>
    </source>
</evidence>
<dbReference type="OrthoDB" id="10611538at2759"/>
<protein>
    <recommendedName>
        <fullName evidence="5">UBZ1-type domain-containing protein</fullName>
    </recommendedName>
</protein>
<feature type="region of interest" description="Disordered" evidence="2">
    <location>
        <begin position="244"/>
        <end position="268"/>
    </location>
</feature>
<keyword evidence="1" id="KW-0175">Coiled coil</keyword>
<feature type="compositionally biased region" description="Basic and acidic residues" evidence="2">
    <location>
        <begin position="573"/>
        <end position="582"/>
    </location>
</feature>
<sequence>MSGKAEGVESLESRVSQQSVSGSISEDSLSSPQDTASPQSFAALKQAYDFMLPQYKLYQTTNRNLAKENEELKRKLTEKEEFLLEMSEHYPDFDPNSELLRRGRSSSKQTAAVSPEELSEESKRNNGDNFRASPGFGGIDSAINLNDDSSLVVEKSVKEERGKWVQFCHQLVANLPEDKLNSLKDVPEHCCRSLEEYSQSTEKLSGDQDLIISKLNTIKKAKDLNTEHEPLRTSQLVTPANLVQSSSGLKGSPLRDRNSPVNRYVGEVSDDDLSDEDIYSSGIPNKRGGAINVGDEDKGTEWVRVDNVLDILSRYAEFVQNSLELNMELMKKNEENKLKEGQPLQRRSVPKETERNHQEILQQRPRPIKPMRYNIPFNVPENGPSLSKIHQERLSHRPTNSDPGRALPYLNDVPSYYSDPSSSRRWNPQHSGRARPLSEADISAPLHELPVKYPPSLEGVGSTFQVSQAQNFPLGLQYGYGQEHYSPSITMDHNFRFEDGQTFQPRGPPESGYPGYKQEEEEDLISWNAARNPEMFEEMLPQPPLPPRQISRSDPVKQSPRHGEVSNRLLPKSSDRIFDTNRSKYSNLGGTDPLPKGNYSTLDEKNFQPYDTDIMKEATVCPVCSKSFEPSTPEVVVQSHVNLHFEEESQQFEVIEK</sequence>
<feature type="compositionally biased region" description="Polar residues" evidence="2">
    <location>
        <begin position="13"/>
        <end position="37"/>
    </location>
</feature>
<evidence type="ECO:0000313" key="3">
    <source>
        <dbReference type="EMBL" id="KAJ8036051.1"/>
    </source>
</evidence>
<evidence type="ECO:0008006" key="5">
    <source>
        <dbReference type="Google" id="ProtNLM"/>
    </source>
</evidence>
<accession>A0A9Q1C0Z9</accession>
<feature type="region of interest" description="Disordered" evidence="2">
    <location>
        <begin position="1"/>
        <end position="37"/>
    </location>
</feature>
<name>A0A9Q1C0Z9_HOLLE</name>
<gene>
    <name evidence="3" type="ORF">HOLleu_19914</name>
</gene>
<feature type="region of interest" description="Disordered" evidence="2">
    <location>
        <begin position="87"/>
        <end position="133"/>
    </location>
</feature>
<evidence type="ECO:0000256" key="1">
    <source>
        <dbReference type="SAM" id="Coils"/>
    </source>
</evidence>
<proteinExistence type="predicted"/>
<feature type="region of interest" description="Disordered" evidence="2">
    <location>
        <begin position="499"/>
        <end position="521"/>
    </location>
</feature>
<feature type="coiled-coil region" evidence="1">
    <location>
        <begin position="55"/>
        <end position="85"/>
    </location>
</feature>
<comment type="caution">
    <text evidence="3">The sequence shown here is derived from an EMBL/GenBank/DDBJ whole genome shotgun (WGS) entry which is preliminary data.</text>
</comment>
<dbReference type="Proteomes" id="UP001152320">
    <property type="component" value="Chromosome 9"/>
</dbReference>
<organism evidence="3 4">
    <name type="scientific">Holothuria leucospilota</name>
    <name type="common">Black long sea cucumber</name>
    <name type="synonym">Mertensiothuria leucospilota</name>
    <dbReference type="NCBI Taxonomy" id="206669"/>
    <lineage>
        <taxon>Eukaryota</taxon>
        <taxon>Metazoa</taxon>
        <taxon>Echinodermata</taxon>
        <taxon>Eleutherozoa</taxon>
        <taxon>Echinozoa</taxon>
        <taxon>Holothuroidea</taxon>
        <taxon>Aspidochirotacea</taxon>
        <taxon>Aspidochirotida</taxon>
        <taxon>Holothuriidae</taxon>
        <taxon>Holothuria</taxon>
    </lineage>
</organism>
<evidence type="ECO:0000256" key="2">
    <source>
        <dbReference type="SAM" id="MobiDB-lite"/>
    </source>
</evidence>
<feature type="region of interest" description="Disordered" evidence="2">
    <location>
        <begin position="334"/>
        <end position="407"/>
    </location>
</feature>
<keyword evidence="4" id="KW-1185">Reference proteome</keyword>
<feature type="region of interest" description="Disordered" evidence="2">
    <location>
        <begin position="538"/>
        <end position="599"/>
    </location>
</feature>
<dbReference type="AlphaFoldDB" id="A0A9Q1C0Z9"/>